<evidence type="ECO:0000256" key="4">
    <source>
        <dbReference type="ARBA" id="ARBA00016090"/>
    </source>
</evidence>
<dbReference type="Gene3D" id="3.60.20.10">
    <property type="entry name" value="Glutamine Phosphoribosylpyrophosphate, subunit 1, domain 1"/>
    <property type="match status" value="1"/>
</dbReference>
<dbReference type="Gene3D" id="3.40.50.10490">
    <property type="entry name" value="Glucose-6-phosphate isomerase like protein, domain 1"/>
    <property type="match status" value="2"/>
</dbReference>
<dbReference type="GO" id="GO:0004360">
    <property type="term" value="F:glutamine-fructose-6-phosphate transaminase (isomerizing) activity"/>
    <property type="evidence" value="ECO:0007669"/>
    <property type="project" value="UniProtKB-UniRule"/>
</dbReference>
<keyword evidence="7 10" id="KW-0808">Transferase</keyword>
<dbReference type="InterPro" id="IPR017932">
    <property type="entry name" value="GATase_2_dom"/>
</dbReference>
<dbReference type="EC" id="2.6.1.16" evidence="3 10"/>
<comment type="function">
    <text evidence="10">Catalyzes the first step in hexosamine metabolism, converting fructose-6P into glucosamine-6P using glutamine as a nitrogen source.</text>
</comment>
<dbReference type="GO" id="GO:0097367">
    <property type="term" value="F:carbohydrate derivative binding"/>
    <property type="evidence" value="ECO:0007669"/>
    <property type="project" value="InterPro"/>
</dbReference>
<dbReference type="GO" id="GO:0006002">
    <property type="term" value="P:fructose 6-phosphate metabolic process"/>
    <property type="evidence" value="ECO:0007669"/>
    <property type="project" value="TreeGrafter"/>
</dbReference>
<evidence type="ECO:0000256" key="6">
    <source>
        <dbReference type="ARBA" id="ARBA00022576"/>
    </source>
</evidence>
<dbReference type="NCBIfam" id="TIGR01135">
    <property type="entry name" value="glmS"/>
    <property type="match status" value="1"/>
</dbReference>
<dbReference type="SUPFAM" id="SSF56235">
    <property type="entry name" value="N-terminal nucleophile aminohydrolases (Ntn hydrolases)"/>
    <property type="match status" value="1"/>
</dbReference>
<evidence type="ECO:0000313" key="13">
    <source>
        <dbReference type="EMBL" id="HIU63430.1"/>
    </source>
</evidence>
<protein>
    <recommendedName>
        <fullName evidence="4 10">Glutamine--fructose-6-phosphate aminotransferase [isomerizing]</fullName>
        <ecNumber evidence="3 10">2.6.1.16</ecNumber>
    </recommendedName>
    <alternativeName>
        <fullName evidence="10">D-fructose-6-phosphate amidotransferase</fullName>
    </alternativeName>
    <alternativeName>
        <fullName evidence="10">GFAT</fullName>
    </alternativeName>
    <alternativeName>
        <fullName evidence="10">Glucosamine-6-phosphate synthase</fullName>
    </alternativeName>
    <alternativeName>
        <fullName evidence="10">Hexosephosphate aminotransferase</fullName>
    </alternativeName>
    <alternativeName>
        <fullName evidence="10">L-glutamine--D-fructose-6-phosphate amidotransferase</fullName>
    </alternativeName>
</protein>
<keyword evidence="8" id="KW-0677">Repeat</keyword>
<proteinExistence type="inferred from homology"/>
<dbReference type="GO" id="GO:0006487">
    <property type="term" value="P:protein N-linked glycosylation"/>
    <property type="evidence" value="ECO:0007669"/>
    <property type="project" value="TreeGrafter"/>
</dbReference>
<keyword evidence="6 10" id="KW-0032">Aminotransferase</keyword>
<dbReference type="InterPro" id="IPR001347">
    <property type="entry name" value="SIS_dom"/>
</dbReference>
<comment type="caution">
    <text evidence="13">The sequence shown here is derived from an EMBL/GenBank/DDBJ whole genome shotgun (WGS) entry which is preliminary data.</text>
</comment>
<dbReference type="EMBL" id="DVNI01000002">
    <property type="protein sequence ID" value="HIU63430.1"/>
    <property type="molecule type" value="Genomic_DNA"/>
</dbReference>
<dbReference type="AlphaFoldDB" id="A0A9D1MMV8"/>
<feature type="domain" description="SIS" evidence="12">
    <location>
        <begin position="286"/>
        <end position="425"/>
    </location>
</feature>
<feature type="active site" description="For Fru-6P isomerization activity" evidence="10">
    <location>
        <position position="604"/>
    </location>
</feature>
<evidence type="ECO:0000256" key="9">
    <source>
        <dbReference type="ARBA" id="ARBA00022962"/>
    </source>
</evidence>
<keyword evidence="5 10" id="KW-0963">Cytoplasm</keyword>
<keyword evidence="9" id="KW-0315">Glutamine amidotransferase</keyword>
<evidence type="ECO:0000256" key="2">
    <source>
        <dbReference type="ARBA" id="ARBA00004496"/>
    </source>
</evidence>
<evidence type="ECO:0000259" key="12">
    <source>
        <dbReference type="PROSITE" id="PS51464"/>
    </source>
</evidence>
<dbReference type="GO" id="GO:0006047">
    <property type="term" value="P:UDP-N-acetylglucosamine metabolic process"/>
    <property type="evidence" value="ECO:0007669"/>
    <property type="project" value="TreeGrafter"/>
</dbReference>
<evidence type="ECO:0000259" key="11">
    <source>
        <dbReference type="PROSITE" id="PS51278"/>
    </source>
</evidence>
<dbReference type="Pfam" id="PF13522">
    <property type="entry name" value="GATase_6"/>
    <property type="match status" value="1"/>
</dbReference>
<dbReference type="InterPro" id="IPR005855">
    <property type="entry name" value="GFAT"/>
</dbReference>
<feature type="domain" description="SIS" evidence="12">
    <location>
        <begin position="458"/>
        <end position="599"/>
    </location>
</feature>
<dbReference type="Pfam" id="PF01380">
    <property type="entry name" value="SIS"/>
    <property type="match status" value="2"/>
</dbReference>
<evidence type="ECO:0000256" key="10">
    <source>
        <dbReference type="HAMAP-Rule" id="MF_00164"/>
    </source>
</evidence>
<dbReference type="InterPro" id="IPR035490">
    <property type="entry name" value="GlmS/FrlB_SIS"/>
</dbReference>
<dbReference type="HAMAP" id="MF_00164">
    <property type="entry name" value="GlmS"/>
    <property type="match status" value="1"/>
</dbReference>
<dbReference type="CDD" id="cd05008">
    <property type="entry name" value="SIS_GlmS_GlmD_1"/>
    <property type="match status" value="1"/>
</dbReference>
<gene>
    <name evidence="10 13" type="primary">glmS</name>
    <name evidence="13" type="ORF">IAB06_00100</name>
</gene>
<feature type="domain" description="Glutamine amidotransferase type-2" evidence="11">
    <location>
        <begin position="2"/>
        <end position="217"/>
    </location>
</feature>
<dbReference type="SUPFAM" id="SSF53697">
    <property type="entry name" value="SIS domain"/>
    <property type="match status" value="1"/>
</dbReference>
<evidence type="ECO:0000313" key="14">
    <source>
        <dbReference type="Proteomes" id="UP000824099"/>
    </source>
</evidence>
<dbReference type="PANTHER" id="PTHR10937">
    <property type="entry name" value="GLUCOSAMINE--FRUCTOSE-6-PHOSPHATE AMINOTRANSFERASE, ISOMERIZING"/>
    <property type="match status" value="1"/>
</dbReference>
<feature type="initiator methionine" description="Removed" evidence="10">
    <location>
        <position position="1"/>
    </location>
</feature>
<dbReference type="CDD" id="cd00714">
    <property type="entry name" value="GFAT"/>
    <property type="match status" value="1"/>
</dbReference>
<dbReference type="Proteomes" id="UP000824099">
    <property type="component" value="Unassembled WGS sequence"/>
</dbReference>
<organism evidence="13 14">
    <name type="scientific">Candidatus Avacidaminococcus intestinavium</name>
    <dbReference type="NCBI Taxonomy" id="2840684"/>
    <lineage>
        <taxon>Bacteria</taxon>
        <taxon>Bacillati</taxon>
        <taxon>Bacillota</taxon>
        <taxon>Negativicutes</taxon>
        <taxon>Acidaminococcales</taxon>
        <taxon>Acidaminococcaceae</taxon>
        <taxon>Acidaminococcaceae incertae sedis</taxon>
        <taxon>Candidatus Avacidaminococcus</taxon>
    </lineage>
</organism>
<feature type="active site" description="Nucleophile; for GATase activity" evidence="10">
    <location>
        <position position="2"/>
    </location>
</feature>
<dbReference type="PROSITE" id="PS51278">
    <property type="entry name" value="GATASE_TYPE_2"/>
    <property type="match status" value="1"/>
</dbReference>
<sequence length="609" mass="67053">MCGIVGYIGEKQAAPFLLDGMSKLEYRGYDSAGIAIFERGKIRIEKCVGRLDALKQKLASNLPEGTVGIGHTRWATHGRPSDRNAHPHANSNGDFVVVHNGIIENYLVLKEALVEKGHQFLSETDSEVVAHLLEENYDGDFEETVKKVLRMIEGSYSLVFLCAQEPNKIICTKKDNPLVIGLGQGENFIASDIPAIIAKTRRTYIMNDGEIATVTKDSVWVQDINGTPISKKVFEVNWNAEAAEKGGFEHFMLKEIYEQPKALRDTMTGRVTKDGKRIDFSELNWTAEEFADINKIFIVACGTSYHAGMLGKYYFEQLARVPVEVDIASEFRYRSPIIDSNCLTIIVSQSGETSDTLAALKEARRLGSRTLAITNVVGSSIAREADQVVYTYAGPEIAVASTKAYTTQLIVMLMLAIYVGEIKATLPEEKALSLVQGLKAVPEQIHTLLENIEQLKVFATQYGNSQDAFYLGRSLDYAVALEGALKMKEISYIHAEAYAAGELKHGTLALIVEGVPVIALATQDDVYDKTISNIQEVKARDAVVIAIALEGDDSIGKYVDHVIFVPRADKYLTPLLAVLPLQLLAYYAALTRGCDVDKPRNLAKSVTVE</sequence>
<evidence type="ECO:0000256" key="7">
    <source>
        <dbReference type="ARBA" id="ARBA00022679"/>
    </source>
</evidence>
<accession>A0A9D1MMV8</accession>
<evidence type="ECO:0000256" key="8">
    <source>
        <dbReference type="ARBA" id="ARBA00022737"/>
    </source>
</evidence>
<comment type="subunit">
    <text evidence="10">Homodimer.</text>
</comment>
<comment type="catalytic activity">
    <reaction evidence="1 10">
        <text>D-fructose 6-phosphate + L-glutamine = D-glucosamine 6-phosphate + L-glutamate</text>
        <dbReference type="Rhea" id="RHEA:13237"/>
        <dbReference type="ChEBI" id="CHEBI:29985"/>
        <dbReference type="ChEBI" id="CHEBI:58359"/>
        <dbReference type="ChEBI" id="CHEBI:58725"/>
        <dbReference type="ChEBI" id="CHEBI:61527"/>
        <dbReference type="EC" id="2.6.1.16"/>
    </reaction>
</comment>
<dbReference type="PANTHER" id="PTHR10937:SF0">
    <property type="entry name" value="GLUTAMINE--FRUCTOSE-6-PHOSPHATE TRANSAMINASE (ISOMERIZING)"/>
    <property type="match status" value="1"/>
</dbReference>
<dbReference type="CDD" id="cd05009">
    <property type="entry name" value="SIS_GlmS_GlmD_2"/>
    <property type="match status" value="1"/>
</dbReference>
<dbReference type="InterPro" id="IPR029055">
    <property type="entry name" value="Ntn_hydrolases_N"/>
</dbReference>
<dbReference type="FunFam" id="3.60.20.10:FF:000006">
    <property type="entry name" value="Glutamine--fructose-6-phosphate aminotransferase [isomerizing]"/>
    <property type="match status" value="1"/>
</dbReference>
<dbReference type="FunFam" id="3.40.50.10490:FF:000001">
    <property type="entry name" value="Glutamine--fructose-6-phosphate aminotransferase [isomerizing]"/>
    <property type="match status" value="1"/>
</dbReference>
<reference evidence="13" key="2">
    <citation type="journal article" date="2021" name="PeerJ">
        <title>Extensive microbial diversity within the chicken gut microbiome revealed by metagenomics and culture.</title>
        <authorList>
            <person name="Gilroy R."/>
            <person name="Ravi A."/>
            <person name="Getino M."/>
            <person name="Pursley I."/>
            <person name="Horton D.L."/>
            <person name="Alikhan N.F."/>
            <person name="Baker D."/>
            <person name="Gharbi K."/>
            <person name="Hall N."/>
            <person name="Watson M."/>
            <person name="Adriaenssens E.M."/>
            <person name="Foster-Nyarko E."/>
            <person name="Jarju S."/>
            <person name="Secka A."/>
            <person name="Antonio M."/>
            <person name="Oren A."/>
            <person name="Chaudhuri R.R."/>
            <person name="La Ragione R."/>
            <person name="Hildebrand F."/>
            <person name="Pallen M.J."/>
        </authorList>
    </citation>
    <scope>NUCLEOTIDE SEQUENCE</scope>
    <source>
        <strain evidence="13">CHK160-1198</strain>
    </source>
</reference>
<dbReference type="GO" id="GO:0005829">
    <property type="term" value="C:cytosol"/>
    <property type="evidence" value="ECO:0007669"/>
    <property type="project" value="TreeGrafter"/>
</dbReference>
<comment type="subcellular location">
    <subcellularLocation>
        <location evidence="2 10">Cytoplasm</location>
    </subcellularLocation>
</comment>
<name>A0A9D1MMV8_9FIRM</name>
<dbReference type="FunFam" id="3.40.50.10490:FF:000022">
    <property type="entry name" value="Glutamine--fructose-6-phosphate aminotransferase [isomerizing]"/>
    <property type="match status" value="1"/>
</dbReference>
<dbReference type="GO" id="GO:0005975">
    <property type="term" value="P:carbohydrate metabolic process"/>
    <property type="evidence" value="ECO:0007669"/>
    <property type="project" value="UniProtKB-UniRule"/>
</dbReference>
<dbReference type="InterPro" id="IPR035466">
    <property type="entry name" value="GlmS/AgaS_SIS"/>
</dbReference>
<evidence type="ECO:0000256" key="3">
    <source>
        <dbReference type="ARBA" id="ARBA00012916"/>
    </source>
</evidence>
<dbReference type="InterPro" id="IPR046348">
    <property type="entry name" value="SIS_dom_sf"/>
</dbReference>
<evidence type="ECO:0000256" key="1">
    <source>
        <dbReference type="ARBA" id="ARBA00001031"/>
    </source>
</evidence>
<dbReference type="NCBIfam" id="NF001484">
    <property type="entry name" value="PRK00331.1"/>
    <property type="match status" value="1"/>
</dbReference>
<evidence type="ECO:0000256" key="5">
    <source>
        <dbReference type="ARBA" id="ARBA00022490"/>
    </source>
</evidence>
<dbReference type="InterPro" id="IPR047084">
    <property type="entry name" value="GFAT_N"/>
</dbReference>
<reference evidence="13" key="1">
    <citation type="submission" date="2020-10" db="EMBL/GenBank/DDBJ databases">
        <authorList>
            <person name="Gilroy R."/>
        </authorList>
    </citation>
    <scope>NUCLEOTIDE SEQUENCE</scope>
    <source>
        <strain evidence="13">CHK160-1198</strain>
    </source>
</reference>
<dbReference type="PROSITE" id="PS51464">
    <property type="entry name" value="SIS"/>
    <property type="match status" value="2"/>
</dbReference>